<sequence>MNALVILTTLSVWACISLADKVKDVCPDKVVKSSTKLLKVYNGTCYQFFKDHDVKKQYWEAQDECKRKKGLLAMPKTKEINQFLVNTLKEFKIKEPVFIGLDDIRDDGVFRWADGKVLRGSGVYHNFAKGNGILRRMSQWDPFRLMDDYDCVTLDPSKNKWVDVDCRRNLVQRISKWEKNRLFICEY</sequence>
<feature type="chain" id="PRO_5043338028" evidence="1">
    <location>
        <begin position="20"/>
        <end position="187"/>
    </location>
</feature>
<evidence type="ECO:0000313" key="3">
    <source>
        <dbReference type="EMBL" id="GFO38130.1"/>
    </source>
</evidence>
<dbReference type="AlphaFoldDB" id="A0AAV4D2E5"/>
<proteinExistence type="predicted"/>
<organism evidence="3 4">
    <name type="scientific">Plakobranchus ocellatus</name>
    <dbReference type="NCBI Taxonomy" id="259542"/>
    <lineage>
        <taxon>Eukaryota</taxon>
        <taxon>Metazoa</taxon>
        <taxon>Spiralia</taxon>
        <taxon>Lophotrochozoa</taxon>
        <taxon>Mollusca</taxon>
        <taxon>Gastropoda</taxon>
        <taxon>Heterobranchia</taxon>
        <taxon>Euthyneura</taxon>
        <taxon>Panpulmonata</taxon>
        <taxon>Sacoglossa</taxon>
        <taxon>Placobranchoidea</taxon>
        <taxon>Plakobranchidae</taxon>
        <taxon>Plakobranchus</taxon>
    </lineage>
</organism>
<dbReference type="InterPro" id="IPR016186">
    <property type="entry name" value="C-type_lectin-like/link_sf"/>
</dbReference>
<protein>
    <submittedName>
        <fullName evidence="3">Collectin-11</fullName>
    </submittedName>
</protein>
<feature type="domain" description="C-type lectin" evidence="2">
    <location>
        <begin position="41"/>
        <end position="168"/>
    </location>
</feature>
<dbReference type="PROSITE" id="PS50041">
    <property type="entry name" value="C_TYPE_LECTIN_2"/>
    <property type="match status" value="1"/>
</dbReference>
<reference evidence="3 4" key="1">
    <citation type="journal article" date="2021" name="Elife">
        <title>Chloroplast acquisition without the gene transfer in kleptoplastic sea slugs, Plakobranchus ocellatus.</title>
        <authorList>
            <person name="Maeda T."/>
            <person name="Takahashi S."/>
            <person name="Yoshida T."/>
            <person name="Shimamura S."/>
            <person name="Takaki Y."/>
            <person name="Nagai Y."/>
            <person name="Toyoda A."/>
            <person name="Suzuki Y."/>
            <person name="Arimoto A."/>
            <person name="Ishii H."/>
            <person name="Satoh N."/>
            <person name="Nishiyama T."/>
            <person name="Hasebe M."/>
            <person name="Maruyama T."/>
            <person name="Minagawa J."/>
            <person name="Obokata J."/>
            <person name="Shigenobu S."/>
        </authorList>
    </citation>
    <scope>NUCLEOTIDE SEQUENCE [LARGE SCALE GENOMIC DNA]</scope>
</reference>
<dbReference type="CDD" id="cd00037">
    <property type="entry name" value="CLECT"/>
    <property type="match status" value="1"/>
</dbReference>
<keyword evidence="4" id="KW-1185">Reference proteome</keyword>
<dbReference type="SUPFAM" id="SSF56436">
    <property type="entry name" value="C-type lectin-like"/>
    <property type="match status" value="1"/>
</dbReference>
<dbReference type="Gene3D" id="3.10.100.10">
    <property type="entry name" value="Mannose-Binding Protein A, subunit A"/>
    <property type="match status" value="1"/>
</dbReference>
<dbReference type="Proteomes" id="UP000735302">
    <property type="component" value="Unassembled WGS sequence"/>
</dbReference>
<dbReference type="InterPro" id="IPR001304">
    <property type="entry name" value="C-type_lectin-like"/>
</dbReference>
<dbReference type="PANTHER" id="PTHR22801">
    <property type="entry name" value="LITHOSTATHINE"/>
    <property type="match status" value="1"/>
</dbReference>
<keyword evidence="1" id="KW-0732">Signal</keyword>
<accession>A0AAV4D2E5</accession>
<evidence type="ECO:0000256" key="1">
    <source>
        <dbReference type="SAM" id="SignalP"/>
    </source>
</evidence>
<dbReference type="InterPro" id="IPR016187">
    <property type="entry name" value="CTDL_fold"/>
</dbReference>
<dbReference type="PANTHER" id="PTHR22801:SF63">
    <property type="entry name" value="C-TYPE LECTIN DOMAIN-CONTAINING PROTEIN"/>
    <property type="match status" value="1"/>
</dbReference>
<gene>
    <name evidence="3" type="ORF">PoB_006463500</name>
</gene>
<dbReference type="SMART" id="SM00034">
    <property type="entry name" value="CLECT"/>
    <property type="match status" value="1"/>
</dbReference>
<dbReference type="InterPro" id="IPR050801">
    <property type="entry name" value="Ca-Dep_Lectins_ImmuneDev"/>
</dbReference>
<name>A0AAV4D2E5_9GAST</name>
<dbReference type="EMBL" id="BLXT01007309">
    <property type="protein sequence ID" value="GFO38130.1"/>
    <property type="molecule type" value="Genomic_DNA"/>
</dbReference>
<evidence type="ECO:0000259" key="2">
    <source>
        <dbReference type="PROSITE" id="PS50041"/>
    </source>
</evidence>
<feature type="signal peptide" evidence="1">
    <location>
        <begin position="1"/>
        <end position="19"/>
    </location>
</feature>
<evidence type="ECO:0000313" key="4">
    <source>
        <dbReference type="Proteomes" id="UP000735302"/>
    </source>
</evidence>
<dbReference type="Pfam" id="PF00059">
    <property type="entry name" value="Lectin_C"/>
    <property type="match status" value="1"/>
</dbReference>
<comment type="caution">
    <text evidence="3">The sequence shown here is derived from an EMBL/GenBank/DDBJ whole genome shotgun (WGS) entry which is preliminary data.</text>
</comment>